<evidence type="ECO:0000256" key="4">
    <source>
        <dbReference type="ARBA" id="ARBA00023163"/>
    </source>
</evidence>
<organism evidence="7">
    <name type="scientific">Oryza barthii</name>
    <dbReference type="NCBI Taxonomy" id="65489"/>
    <lineage>
        <taxon>Eukaryota</taxon>
        <taxon>Viridiplantae</taxon>
        <taxon>Streptophyta</taxon>
        <taxon>Embryophyta</taxon>
        <taxon>Tracheophyta</taxon>
        <taxon>Spermatophyta</taxon>
        <taxon>Magnoliopsida</taxon>
        <taxon>Liliopsida</taxon>
        <taxon>Poales</taxon>
        <taxon>Poaceae</taxon>
        <taxon>BOP clade</taxon>
        <taxon>Oryzoideae</taxon>
        <taxon>Oryzeae</taxon>
        <taxon>Oryzinae</taxon>
        <taxon>Oryza</taxon>
    </lineage>
</organism>
<evidence type="ECO:0000313" key="8">
    <source>
        <dbReference type="Proteomes" id="UP000026960"/>
    </source>
</evidence>
<evidence type="ECO:0000256" key="5">
    <source>
        <dbReference type="ARBA" id="ARBA00023242"/>
    </source>
</evidence>
<evidence type="ECO:0000313" key="7">
    <source>
        <dbReference type="EnsemblPlants" id="OBART04G05900.1"/>
    </source>
</evidence>
<keyword evidence="5" id="KW-0539">Nucleus</keyword>
<comment type="subcellular location">
    <subcellularLocation>
        <location evidence="1">Nucleus</location>
    </subcellularLocation>
</comment>
<keyword evidence="2" id="KW-0805">Transcription regulation</keyword>
<dbReference type="SUPFAM" id="SSF54171">
    <property type="entry name" value="DNA-binding domain"/>
    <property type="match status" value="3"/>
</dbReference>
<sequence>MAGPSVWKGLGVAGSTSIVISDDEKKEIQQDVEDLEEEEERPGWLPDGWIMEVYQGDDGTIYRYYTSPISGLTFTMKSEVLQYLFSGMDERFLESKNCAADNQLINNSVYVSPTMTYMQMTHEWLPKGWIIEVRAGGKNMNKMYKFYVYPPAGVRLFSKEDVLLYINKSEITGFDTNGECDTRTKDNILANVEFNPHSLPEGWVKEVVFRKTKTGVIRKDPYFTDPVNNYSFRTRKSAMLYVQTGKVPKRAFIQRTSVHDLYSFEKSADLLKMVTPLMIYQIHQARLKKTRASLRRLHAKPKNRYPLTLPSVLLGDPQKDPLRKCLVTWKSNKRVQVAKNIGAENCDSIGLKKKLCSYFFSVRSIRRRHIKTLTLVFLLPLQFPSPQDTVRR</sequence>
<feature type="domain" description="MBD" evidence="6">
    <location>
        <begin position="35"/>
        <end position="105"/>
    </location>
</feature>
<evidence type="ECO:0000259" key="6">
    <source>
        <dbReference type="PROSITE" id="PS50982"/>
    </source>
</evidence>
<keyword evidence="4" id="KW-0804">Transcription</keyword>
<reference evidence="7" key="1">
    <citation type="journal article" date="2009" name="Rice">
        <title>De Novo Next Generation Sequencing of Plant Genomes.</title>
        <authorList>
            <person name="Rounsley S."/>
            <person name="Marri P.R."/>
            <person name="Yu Y."/>
            <person name="He R."/>
            <person name="Sisneros N."/>
            <person name="Goicoechea J.L."/>
            <person name="Lee S.J."/>
            <person name="Angelova A."/>
            <person name="Kudrna D."/>
            <person name="Luo M."/>
            <person name="Affourtit J."/>
            <person name="Desany B."/>
            <person name="Knight J."/>
            <person name="Niazi F."/>
            <person name="Egholm M."/>
            <person name="Wing R.A."/>
        </authorList>
    </citation>
    <scope>NUCLEOTIDE SEQUENCE [LARGE SCALE GENOMIC DNA]</scope>
    <source>
        <strain evidence="7">cv. IRGC 105608</strain>
    </source>
</reference>
<dbReference type="AlphaFoldDB" id="A0A0D3FTM1"/>
<dbReference type="Gramene" id="OBART04G05900.1">
    <property type="protein sequence ID" value="OBART04G05900.1"/>
    <property type="gene ID" value="OBART04G05900"/>
</dbReference>
<evidence type="ECO:0000256" key="1">
    <source>
        <dbReference type="ARBA" id="ARBA00004123"/>
    </source>
</evidence>
<accession>A0A0D3FTM1</accession>
<protein>
    <recommendedName>
        <fullName evidence="6">MBD domain-containing protein</fullName>
    </recommendedName>
</protein>
<dbReference type="Proteomes" id="UP000026960">
    <property type="component" value="Chromosome 4"/>
</dbReference>
<dbReference type="PANTHER" id="PTHR34067:SF25">
    <property type="entry name" value="OS04G0193200 PROTEIN"/>
    <property type="match status" value="1"/>
</dbReference>
<proteinExistence type="predicted"/>
<dbReference type="EnsemblPlants" id="OBART04G05900.1">
    <property type="protein sequence ID" value="OBART04G05900.1"/>
    <property type="gene ID" value="OBART04G05900"/>
</dbReference>
<dbReference type="InterPro" id="IPR016177">
    <property type="entry name" value="DNA-bd_dom_sf"/>
</dbReference>
<dbReference type="Pfam" id="PF01429">
    <property type="entry name" value="MBD"/>
    <property type="match status" value="2"/>
</dbReference>
<keyword evidence="3" id="KW-0238">DNA-binding</keyword>
<dbReference type="InterPro" id="IPR001739">
    <property type="entry name" value="Methyl_CpG_DNA-bd"/>
</dbReference>
<dbReference type="HOGENOM" id="CLU_047327_0_0_1"/>
<name>A0A0D3FTM1_9ORYZ</name>
<feature type="domain" description="MBD" evidence="6">
    <location>
        <begin position="115"/>
        <end position="187"/>
    </location>
</feature>
<dbReference type="PROSITE" id="PS50982">
    <property type="entry name" value="MBD"/>
    <property type="match status" value="3"/>
</dbReference>
<keyword evidence="8" id="KW-1185">Reference proteome</keyword>
<reference evidence="7" key="2">
    <citation type="submission" date="2015-03" db="UniProtKB">
        <authorList>
            <consortium name="EnsemblPlants"/>
        </authorList>
    </citation>
    <scope>IDENTIFICATION</scope>
</reference>
<dbReference type="InterPro" id="IPR038945">
    <property type="entry name" value="MBD13-like"/>
</dbReference>
<dbReference type="PaxDb" id="65489-OBART04G05900.1"/>
<dbReference type="STRING" id="65489.A0A0D3FTM1"/>
<dbReference type="PANTHER" id="PTHR34067">
    <property type="entry name" value="OS04G0193200 PROTEIN"/>
    <property type="match status" value="1"/>
</dbReference>
<dbReference type="GO" id="GO:0005634">
    <property type="term" value="C:nucleus"/>
    <property type="evidence" value="ECO:0007669"/>
    <property type="project" value="UniProtKB-SubCell"/>
</dbReference>
<evidence type="ECO:0000256" key="2">
    <source>
        <dbReference type="ARBA" id="ARBA00023015"/>
    </source>
</evidence>
<dbReference type="GO" id="GO:0003677">
    <property type="term" value="F:DNA binding"/>
    <property type="evidence" value="ECO:0007669"/>
    <property type="project" value="UniProtKB-KW"/>
</dbReference>
<dbReference type="Gene3D" id="3.30.890.10">
    <property type="entry name" value="Methyl-cpg-binding Protein 2, Chain A"/>
    <property type="match status" value="3"/>
</dbReference>
<evidence type="ECO:0000256" key="3">
    <source>
        <dbReference type="ARBA" id="ARBA00023125"/>
    </source>
</evidence>
<feature type="domain" description="MBD" evidence="6">
    <location>
        <begin position="189"/>
        <end position="269"/>
    </location>
</feature>
<dbReference type="eggNOG" id="ENOG502QS50">
    <property type="taxonomic scope" value="Eukaryota"/>
</dbReference>